<dbReference type="EMBL" id="OX465081">
    <property type="protein sequence ID" value="CAI9284125.1"/>
    <property type="molecule type" value="Genomic_DNA"/>
</dbReference>
<evidence type="ECO:0000256" key="1">
    <source>
        <dbReference type="SAM" id="Coils"/>
    </source>
</evidence>
<name>A0AA36E7G0_LACSI</name>
<evidence type="ECO:0000313" key="3">
    <source>
        <dbReference type="Proteomes" id="UP001177003"/>
    </source>
</evidence>
<reference evidence="2" key="1">
    <citation type="submission" date="2023-04" db="EMBL/GenBank/DDBJ databases">
        <authorList>
            <person name="Vijverberg K."/>
            <person name="Xiong W."/>
            <person name="Schranz E."/>
        </authorList>
    </citation>
    <scope>NUCLEOTIDE SEQUENCE</scope>
</reference>
<gene>
    <name evidence="2" type="ORF">LSALG_LOCUS23678</name>
</gene>
<sequence>MEDDAEVSHLGKPESEIVAGGLPEKIPEDPLFKKESPKGLCAAAVFQQKLLGSGHGHFMTLTTDSLVVIHIPIPRDTTIRNEVPVGTESLDMESSIPNPPLASGPIFRFFLCRLPHPFAMRSFPKRPFEIGVVYDEEALHKARSWLMEGILGMVEATLDPSQANEQNVKGLREEADSFSERNQSLVRDLSQAIGQQEELKKLNQDLQLKLDDVVSHHASSIKELEGVSQQYHLPKSQYTEKVSQLEIACSSKDVSIKLLEEELAMMKLLMLEKGARISTLSDSQFMMEQNTKSFQTREDQKADELRWFIKEGIPIFVRYLLDSSDFGVVNVTLQTSAIQLSLHQGCVEMKEK</sequence>
<keyword evidence="1" id="KW-0175">Coiled coil</keyword>
<proteinExistence type="predicted"/>
<feature type="coiled-coil region" evidence="1">
    <location>
        <begin position="168"/>
        <end position="209"/>
    </location>
</feature>
<organism evidence="2 3">
    <name type="scientific">Lactuca saligna</name>
    <name type="common">Willowleaf lettuce</name>
    <dbReference type="NCBI Taxonomy" id="75948"/>
    <lineage>
        <taxon>Eukaryota</taxon>
        <taxon>Viridiplantae</taxon>
        <taxon>Streptophyta</taxon>
        <taxon>Embryophyta</taxon>
        <taxon>Tracheophyta</taxon>
        <taxon>Spermatophyta</taxon>
        <taxon>Magnoliopsida</taxon>
        <taxon>eudicotyledons</taxon>
        <taxon>Gunneridae</taxon>
        <taxon>Pentapetalae</taxon>
        <taxon>asterids</taxon>
        <taxon>campanulids</taxon>
        <taxon>Asterales</taxon>
        <taxon>Asteraceae</taxon>
        <taxon>Cichorioideae</taxon>
        <taxon>Cichorieae</taxon>
        <taxon>Lactucinae</taxon>
        <taxon>Lactuca</taxon>
    </lineage>
</organism>
<dbReference type="AlphaFoldDB" id="A0AA36E7G0"/>
<dbReference type="Proteomes" id="UP001177003">
    <property type="component" value="Chromosome 5"/>
</dbReference>
<evidence type="ECO:0000313" key="2">
    <source>
        <dbReference type="EMBL" id="CAI9284125.1"/>
    </source>
</evidence>
<protein>
    <submittedName>
        <fullName evidence="2">Uncharacterized protein</fullName>
    </submittedName>
</protein>
<accession>A0AA36E7G0</accession>
<keyword evidence="3" id="KW-1185">Reference proteome</keyword>